<feature type="active site" description="Proton acceptor" evidence="6">
    <location>
        <position position="381"/>
    </location>
</feature>
<dbReference type="InterPro" id="IPR002155">
    <property type="entry name" value="Thiolase"/>
</dbReference>
<evidence type="ECO:0000256" key="4">
    <source>
        <dbReference type="ARBA" id="ARBA00023315"/>
    </source>
</evidence>
<evidence type="ECO:0000256" key="6">
    <source>
        <dbReference type="PIRSR" id="PIRSR000429-1"/>
    </source>
</evidence>
<dbReference type="EC" id="2.3.1.9" evidence="2"/>
<dbReference type="Proteomes" id="UP000280501">
    <property type="component" value="Unassembled WGS sequence"/>
</dbReference>
<dbReference type="Gene3D" id="3.40.47.10">
    <property type="match status" value="2"/>
</dbReference>
<organism evidence="10 11">
    <name type="scientific">Myceligenerans xiligouense</name>
    <dbReference type="NCBI Taxonomy" id="253184"/>
    <lineage>
        <taxon>Bacteria</taxon>
        <taxon>Bacillati</taxon>
        <taxon>Actinomycetota</taxon>
        <taxon>Actinomycetes</taxon>
        <taxon>Micrococcales</taxon>
        <taxon>Promicromonosporaceae</taxon>
        <taxon>Myceligenerans</taxon>
    </lineage>
</organism>
<dbReference type="EMBL" id="RKQZ01000001">
    <property type="protein sequence ID" value="RPF21876.1"/>
    <property type="molecule type" value="Genomic_DNA"/>
</dbReference>
<dbReference type="GO" id="GO:0003985">
    <property type="term" value="F:acetyl-CoA C-acetyltransferase activity"/>
    <property type="evidence" value="ECO:0007669"/>
    <property type="project" value="UniProtKB-EC"/>
</dbReference>
<keyword evidence="11" id="KW-1185">Reference proteome</keyword>
<dbReference type="Pfam" id="PF00108">
    <property type="entry name" value="Thiolase_N"/>
    <property type="match status" value="1"/>
</dbReference>
<sequence>MRFRDAHIPLGLSWTSPFAKWQGPLAEVNSLDLAVDVTGRALEARGLPPEEITEWTLGCTVPQQYGFYGVTLVSRRLGAGRYGGPWLSRACATSAVVVEHLATQVELGAHATTIGVITDRTSNGPLMLYPTQRGAGGAPLAEHWVLDPMKLDPTTGQSMNDTAENTAADGGYTREQVDEVALMRYEQYVSALADDRAVQREYMVPVRVPAKKGEIWVEEDHGVFPTTAAGLADLSPVKPGGVVTHGAQTHPADGCAGVVVATRDRARELGQDGVTARILATGFGRAEPAYMPKAPVEAARVALADAGIEMSDVDVVTTHNPFAVNDLWLSEQLGYPLERMNPYGSSLVYGHPQGPTGARAITELIHALHARGGGTGLFTGCAAGDSAGAVVVRVGSESR</sequence>
<dbReference type="RefSeq" id="WP_123814869.1">
    <property type="nucleotide sequence ID" value="NZ_RKQZ01000001.1"/>
</dbReference>
<dbReference type="PANTHER" id="PTHR18919:SF107">
    <property type="entry name" value="ACETYL-COA ACETYLTRANSFERASE, CYTOSOLIC"/>
    <property type="match status" value="1"/>
</dbReference>
<comment type="caution">
    <text evidence="10">The sequence shown here is derived from an EMBL/GenBank/DDBJ whole genome shotgun (WGS) entry which is preliminary data.</text>
</comment>
<feature type="active site" description="Proton acceptor" evidence="6">
    <location>
        <position position="351"/>
    </location>
</feature>
<dbReference type="CDD" id="cd00751">
    <property type="entry name" value="thiolase"/>
    <property type="match status" value="1"/>
</dbReference>
<evidence type="ECO:0000313" key="11">
    <source>
        <dbReference type="Proteomes" id="UP000280501"/>
    </source>
</evidence>
<dbReference type="PIRSF" id="PIRSF000429">
    <property type="entry name" value="Ac-CoA_Ac_transf"/>
    <property type="match status" value="1"/>
</dbReference>
<keyword evidence="3 7" id="KW-0808">Transferase</keyword>
<comment type="similarity">
    <text evidence="1 7">Belongs to the thiolase-like superfamily. Thiolase family.</text>
</comment>
<dbReference type="InterPro" id="IPR020617">
    <property type="entry name" value="Thiolase_C"/>
</dbReference>
<evidence type="ECO:0000313" key="10">
    <source>
        <dbReference type="EMBL" id="RPF21876.1"/>
    </source>
</evidence>
<keyword evidence="4 7" id="KW-0012">Acyltransferase</keyword>
<dbReference type="InterPro" id="IPR020616">
    <property type="entry name" value="Thiolase_N"/>
</dbReference>
<evidence type="ECO:0000259" key="8">
    <source>
        <dbReference type="Pfam" id="PF00108"/>
    </source>
</evidence>
<evidence type="ECO:0000259" key="9">
    <source>
        <dbReference type="Pfam" id="PF02803"/>
    </source>
</evidence>
<feature type="active site" description="Acyl-thioester intermediate" evidence="6">
    <location>
        <position position="91"/>
    </location>
</feature>
<name>A0A3N4YQU0_9MICO</name>
<evidence type="ECO:0000256" key="3">
    <source>
        <dbReference type="ARBA" id="ARBA00022679"/>
    </source>
</evidence>
<dbReference type="OrthoDB" id="1402717at2"/>
<accession>A0A3N4YQU0</accession>
<dbReference type="AlphaFoldDB" id="A0A3N4YQU0"/>
<dbReference type="SUPFAM" id="SSF53901">
    <property type="entry name" value="Thiolase-like"/>
    <property type="match status" value="1"/>
</dbReference>
<evidence type="ECO:0000256" key="2">
    <source>
        <dbReference type="ARBA" id="ARBA00012705"/>
    </source>
</evidence>
<gene>
    <name evidence="10" type="ORF">EDD34_2512</name>
</gene>
<evidence type="ECO:0000256" key="7">
    <source>
        <dbReference type="RuleBase" id="RU003557"/>
    </source>
</evidence>
<dbReference type="PANTHER" id="PTHR18919">
    <property type="entry name" value="ACETYL-COA C-ACYLTRANSFERASE"/>
    <property type="match status" value="1"/>
</dbReference>
<feature type="domain" description="Thiolase C-terminal" evidence="9">
    <location>
        <begin position="275"/>
        <end position="393"/>
    </location>
</feature>
<proteinExistence type="inferred from homology"/>
<evidence type="ECO:0000256" key="5">
    <source>
        <dbReference type="ARBA" id="ARBA00040529"/>
    </source>
</evidence>
<dbReference type="InterPro" id="IPR016039">
    <property type="entry name" value="Thiolase-like"/>
</dbReference>
<feature type="domain" description="Thiolase N-terminal" evidence="8">
    <location>
        <begin position="16"/>
        <end position="263"/>
    </location>
</feature>
<dbReference type="Pfam" id="PF02803">
    <property type="entry name" value="Thiolase_C"/>
    <property type="match status" value="1"/>
</dbReference>
<evidence type="ECO:0000256" key="1">
    <source>
        <dbReference type="ARBA" id="ARBA00010982"/>
    </source>
</evidence>
<reference evidence="10 11" key="1">
    <citation type="submission" date="2018-11" db="EMBL/GenBank/DDBJ databases">
        <title>Sequencing the genomes of 1000 actinobacteria strains.</title>
        <authorList>
            <person name="Klenk H.-P."/>
        </authorList>
    </citation>
    <scope>NUCLEOTIDE SEQUENCE [LARGE SCALE GENOMIC DNA]</scope>
    <source>
        <strain evidence="10 11">DSM 15700</strain>
    </source>
</reference>
<protein>
    <recommendedName>
        <fullName evidence="5">Probable acetyl-CoA acetyltransferase</fullName>
        <ecNumber evidence="2">2.3.1.9</ecNumber>
    </recommendedName>
</protein>